<evidence type="ECO:0000256" key="3">
    <source>
        <dbReference type="SAM" id="SignalP"/>
    </source>
</evidence>
<evidence type="ECO:0000256" key="2">
    <source>
        <dbReference type="SAM" id="Phobius"/>
    </source>
</evidence>
<feature type="chain" id="PRO_5046608712" description="Ig-like domain-containing protein" evidence="3">
    <location>
        <begin position="21"/>
        <end position="238"/>
    </location>
</feature>
<keyword evidence="2" id="KW-1133">Transmembrane helix</keyword>
<feature type="region of interest" description="Disordered" evidence="1">
    <location>
        <begin position="23"/>
        <end position="78"/>
    </location>
</feature>
<evidence type="ECO:0000313" key="4">
    <source>
        <dbReference type="EMBL" id="AHI19151.1"/>
    </source>
</evidence>
<reference evidence="5" key="1">
    <citation type="submission" date="2013-02" db="EMBL/GenBank/DDBJ databases">
        <title>The complete genome sequence of Corynebacterium casei LMG S-19264 (=DSM 44701).</title>
        <authorList>
            <person name="Ruckert C."/>
            <person name="Albersmeier A."/>
            <person name="Kalinowski J."/>
        </authorList>
    </citation>
    <scope>NUCLEOTIDE SEQUENCE [LARGE SCALE GENOMIC DNA]</scope>
    <source>
        <strain evidence="5">LMG S-19264</strain>
    </source>
</reference>
<feature type="compositionally biased region" description="Basic and acidic residues" evidence="1">
    <location>
        <begin position="152"/>
        <end position="174"/>
    </location>
</feature>
<feature type="compositionally biased region" description="Basic and acidic residues" evidence="1">
    <location>
        <begin position="41"/>
        <end position="65"/>
    </location>
</feature>
<name>A0ABN4C9T4_9CORY</name>
<evidence type="ECO:0008006" key="6">
    <source>
        <dbReference type="Google" id="ProtNLM"/>
    </source>
</evidence>
<evidence type="ECO:0000313" key="5">
    <source>
        <dbReference type="Proteomes" id="UP000019226"/>
    </source>
</evidence>
<keyword evidence="5" id="KW-1185">Reference proteome</keyword>
<organism evidence="4 5">
    <name type="scientific">Corynebacterium casei LMG S-19264</name>
    <dbReference type="NCBI Taxonomy" id="1285583"/>
    <lineage>
        <taxon>Bacteria</taxon>
        <taxon>Bacillati</taxon>
        <taxon>Actinomycetota</taxon>
        <taxon>Actinomycetes</taxon>
        <taxon>Mycobacteriales</taxon>
        <taxon>Corynebacteriaceae</taxon>
        <taxon>Corynebacterium</taxon>
    </lineage>
</organism>
<accession>A0ABN4C9T4</accession>
<feature type="compositionally biased region" description="Basic and acidic residues" evidence="1">
    <location>
        <begin position="117"/>
        <end position="134"/>
    </location>
</feature>
<feature type="region of interest" description="Disordered" evidence="1">
    <location>
        <begin position="117"/>
        <end position="205"/>
    </location>
</feature>
<gene>
    <name evidence="4" type="ORF">CCASEI_02850</name>
</gene>
<evidence type="ECO:0000256" key="1">
    <source>
        <dbReference type="SAM" id="MobiDB-lite"/>
    </source>
</evidence>
<keyword evidence="3" id="KW-0732">Signal</keyword>
<sequence length="238" mass="25553">MKRLGTTLAAAALTGAIAFAGVPASASEGAVPQETTTLGDRGTKDENTDGDRDKEDDSDRDHNEGETPYGGGSKSRVECADDEGATLNIKWGDERPESFEFDGSTWFKHEDGEHYVTDSANRDGELSEQDEFKSDQAAAKKFGYSCDYEGSDGDRDRDRDRERTPGNENNREDCESTENNGGNSGDGNNDENCETTTLGDRGMNAETGDNTVARVLFALAALSVLGAAAFGARRFFTA</sequence>
<dbReference type="EMBL" id="CP004350">
    <property type="protein sequence ID" value="AHI19151.1"/>
    <property type="molecule type" value="Genomic_DNA"/>
</dbReference>
<keyword evidence="2" id="KW-0812">Transmembrane</keyword>
<feature type="signal peptide" evidence="3">
    <location>
        <begin position="1"/>
        <end position="20"/>
    </location>
</feature>
<dbReference type="GeneID" id="82876759"/>
<proteinExistence type="predicted"/>
<protein>
    <recommendedName>
        <fullName evidence="6">Ig-like domain-containing protein</fullName>
    </recommendedName>
</protein>
<dbReference type="Proteomes" id="UP000019226">
    <property type="component" value="Chromosome"/>
</dbReference>
<dbReference type="RefSeq" id="WP_025387083.1">
    <property type="nucleotide sequence ID" value="NZ_CP004350.1"/>
</dbReference>
<keyword evidence="2" id="KW-0472">Membrane</keyword>
<feature type="transmembrane region" description="Helical" evidence="2">
    <location>
        <begin position="212"/>
        <end position="232"/>
    </location>
</feature>